<dbReference type="RefSeq" id="WP_338177409.1">
    <property type="nucleotide sequence ID" value="NZ_JAEKNQ010000021.1"/>
</dbReference>
<keyword evidence="1" id="KW-0472">Membrane</keyword>
<evidence type="ECO:0000313" key="3">
    <source>
        <dbReference type="Proteomes" id="UP000620075"/>
    </source>
</evidence>
<feature type="transmembrane region" description="Helical" evidence="1">
    <location>
        <begin position="42"/>
        <end position="59"/>
    </location>
</feature>
<feature type="transmembrane region" description="Helical" evidence="1">
    <location>
        <begin position="154"/>
        <end position="170"/>
    </location>
</feature>
<reference evidence="2 3" key="1">
    <citation type="submission" date="2020-10" db="EMBL/GenBank/DDBJ databases">
        <title>Ca. Dormibacterota MAGs.</title>
        <authorList>
            <person name="Montgomery K."/>
        </authorList>
    </citation>
    <scope>NUCLEOTIDE SEQUENCE [LARGE SCALE GENOMIC DNA]</scope>
    <source>
        <strain evidence="2">SC8811_S16_3</strain>
    </source>
</reference>
<proteinExistence type="predicted"/>
<gene>
    <name evidence="2" type="ORF">JF888_05705</name>
</gene>
<dbReference type="InterPro" id="IPR021125">
    <property type="entry name" value="DUF2127"/>
</dbReference>
<keyword evidence="1" id="KW-0812">Transmembrane</keyword>
<protein>
    <submittedName>
        <fullName evidence="2">DUF2127 domain-containing protein</fullName>
    </submittedName>
</protein>
<dbReference type="EMBL" id="JAEKNQ010000021">
    <property type="protein sequence ID" value="MBJ7602674.1"/>
    <property type="molecule type" value="Genomic_DNA"/>
</dbReference>
<evidence type="ECO:0000256" key="1">
    <source>
        <dbReference type="SAM" id="Phobius"/>
    </source>
</evidence>
<dbReference type="Proteomes" id="UP000620075">
    <property type="component" value="Unassembled WGS sequence"/>
</dbReference>
<name>A0A934ND82_9BACT</name>
<sequence length="179" mass="19905">MPANLGSRTLNDGGYPARLWAELGQRAEEPSTFLRLIILERLVKSTVLLTLALSLLIGARRGWVDELTQTLQDQLNLSAGHGLISQALEKALSFLNYPHRSLLAVGALLYALLEGAEGVGLALRRRWAEYLTVLATSFFIPFEIYELIHKPSVFKLGALILNVVIVVWLARNKKLFVKV</sequence>
<organism evidence="2 3">
    <name type="scientific">Candidatus Dormiibacter inghamiae</name>
    <dbReference type="NCBI Taxonomy" id="3127013"/>
    <lineage>
        <taxon>Bacteria</taxon>
        <taxon>Bacillati</taxon>
        <taxon>Candidatus Dormiibacterota</taxon>
        <taxon>Candidatus Dormibacteria</taxon>
        <taxon>Candidatus Dormibacterales</taxon>
        <taxon>Candidatus Dormibacteraceae</taxon>
        <taxon>Candidatus Dormiibacter</taxon>
    </lineage>
</organism>
<evidence type="ECO:0000313" key="2">
    <source>
        <dbReference type="EMBL" id="MBJ7602674.1"/>
    </source>
</evidence>
<comment type="caution">
    <text evidence="2">The sequence shown here is derived from an EMBL/GenBank/DDBJ whole genome shotgun (WGS) entry which is preliminary data.</text>
</comment>
<feature type="transmembrane region" description="Helical" evidence="1">
    <location>
        <begin position="102"/>
        <end position="123"/>
    </location>
</feature>
<accession>A0A934ND82</accession>
<dbReference type="Pfam" id="PF09900">
    <property type="entry name" value="DUF2127"/>
    <property type="match status" value="1"/>
</dbReference>
<dbReference type="AlphaFoldDB" id="A0A934ND82"/>
<feature type="transmembrane region" description="Helical" evidence="1">
    <location>
        <begin position="130"/>
        <end position="148"/>
    </location>
</feature>
<keyword evidence="1" id="KW-1133">Transmembrane helix</keyword>